<dbReference type="SMART" id="SM00546">
    <property type="entry name" value="CUE"/>
    <property type="match status" value="1"/>
</dbReference>
<dbReference type="PROSITE" id="PS51140">
    <property type="entry name" value="CUE"/>
    <property type="match status" value="1"/>
</dbReference>
<dbReference type="PANTHER" id="PTHR13467:SF3">
    <property type="entry name" value="CUE DOMAIN-CONTAINING PROTEIN 1"/>
    <property type="match status" value="1"/>
</dbReference>
<dbReference type="InterPro" id="IPR009060">
    <property type="entry name" value="UBA-like_sf"/>
</dbReference>
<feature type="region of interest" description="Disordered" evidence="1">
    <location>
        <begin position="311"/>
        <end position="350"/>
    </location>
</feature>
<reference evidence="4" key="1">
    <citation type="submission" date="2024-02" db="UniProtKB">
        <authorList>
            <consortium name="WormBaseParasite"/>
        </authorList>
    </citation>
    <scope>IDENTIFICATION</scope>
</reference>
<dbReference type="Pfam" id="PF02845">
    <property type="entry name" value="CUE"/>
    <property type="match status" value="1"/>
</dbReference>
<dbReference type="AlphaFoldDB" id="A0AAF3EAB3"/>
<feature type="region of interest" description="Disordered" evidence="1">
    <location>
        <begin position="53"/>
        <end position="85"/>
    </location>
</feature>
<organism evidence="3 4">
    <name type="scientific">Mesorhabditis belari</name>
    <dbReference type="NCBI Taxonomy" id="2138241"/>
    <lineage>
        <taxon>Eukaryota</taxon>
        <taxon>Metazoa</taxon>
        <taxon>Ecdysozoa</taxon>
        <taxon>Nematoda</taxon>
        <taxon>Chromadorea</taxon>
        <taxon>Rhabditida</taxon>
        <taxon>Rhabditina</taxon>
        <taxon>Rhabditomorpha</taxon>
        <taxon>Rhabditoidea</taxon>
        <taxon>Rhabditidae</taxon>
        <taxon>Mesorhabditinae</taxon>
        <taxon>Mesorhabditis</taxon>
    </lineage>
</organism>
<feature type="compositionally biased region" description="Polar residues" evidence="1">
    <location>
        <begin position="71"/>
        <end position="85"/>
    </location>
</feature>
<keyword evidence="3" id="KW-1185">Reference proteome</keyword>
<sequence>MSQAGSENGLLEFETAMKDFQEMFPDFPRERIERALRANEGDVANTIDHLLAEGHNEPNSSSSPPAKPRPITQQRRAQSNDLSDTYAQAHSINESLLRNGAAQNFRHAPSTSHRAREPRLSVDEICRETAILRHKLNENEQKLDRVCDEREARILEDEQIALMLQNKEFVSYLKRDPEFVRDVFGNNRVPPNYNASIRKPNRNCYMPAQAMQPVPDGPVVDGLVINSKPGFAQKMKTKLNTMTKGHPPPVYTPHATTSADAYEQSVGADPFPHTVTLGYNQTNQDTEFKARLKDMSKSSKARLTQLASLFKKERHSSMDGPLVNQPYQRNRSSLDGPSIAPPPYQQRDYY</sequence>
<dbReference type="InterPro" id="IPR040192">
    <property type="entry name" value="CUEDC1"/>
</dbReference>
<accession>A0AAF3EAB3</accession>
<dbReference type="SUPFAM" id="SSF46934">
    <property type="entry name" value="UBA-like"/>
    <property type="match status" value="1"/>
</dbReference>
<proteinExistence type="predicted"/>
<feature type="domain" description="CUE" evidence="2">
    <location>
        <begin position="12"/>
        <end position="55"/>
    </location>
</feature>
<feature type="compositionally biased region" description="Polar residues" evidence="1">
    <location>
        <begin position="325"/>
        <end position="335"/>
    </location>
</feature>
<protein>
    <submittedName>
        <fullName evidence="4">CUE domain-containing protein</fullName>
    </submittedName>
</protein>
<dbReference type="PANTHER" id="PTHR13467">
    <property type="entry name" value="CUE DOMAIN CONTAINING PROTEIN 1"/>
    <property type="match status" value="1"/>
</dbReference>
<dbReference type="Proteomes" id="UP000887575">
    <property type="component" value="Unassembled WGS sequence"/>
</dbReference>
<evidence type="ECO:0000256" key="1">
    <source>
        <dbReference type="SAM" id="MobiDB-lite"/>
    </source>
</evidence>
<evidence type="ECO:0000259" key="2">
    <source>
        <dbReference type="PROSITE" id="PS51140"/>
    </source>
</evidence>
<dbReference type="Gene3D" id="1.10.8.10">
    <property type="entry name" value="DNA helicase RuvA subunit, C-terminal domain"/>
    <property type="match status" value="1"/>
</dbReference>
<dbReference type="InterPro" id="IPR003892">
    <property type="entry name" value="CUE"/>
</dbReference>
<dbReference type="WBParaSite" id="MBELARI_LOCUS10859">
    <property type="protein sequence ID" value="MBELARI_LOCUS10859"/>
    <property type="gene ID" value="MBELARI_LOCUS10859"/>
</dbReference>
<name>A0AAF3EAB3_9BILA</name>
<evidence type="ECO:0000313" key="4">
    <source>
        <dbReference type="WBParaSite" id="MBELARI_LOCUS10859"/>
    </source>
</evidence>
<evidence type="ECO:0000313" key="3">
    <source>
        <dbReference type="Proteomes" id="UP000887575"/>
    </source>
</evidence>
<dbReference type="GO" id="GO:0043130">
    <property type="term" value="F:ubiquitin binding"/>
    <property type="evidence" value="ECO:0007669"/>
    <property type="project" value="InterPro"/>
</dbReference>